<feature type="coiled-coil region" evidence="7">
    <location>
        <begin position="441"/>
        <end position="486"/>
    </location>
</feature>
<dbReference type="FunFam" id="3.40.50.300:FF:000901">
    <property type="entry name" value="Chromosome partition protein Smc"/>
    <property type="match status" value="1"/>
</dbReference>
<accession>A0A8B4Q8W7</accession>
<keyword evidence="3 7" id="KW-0547">Nucleotide-binding</keyword>
<dbReference type="NCBIfam" id="TIGR02168">
    <property type="entry name" value="SMC_prok_B"/>
    <property type="match status" value="1"/>
</dbReference>
<evidence type="ECO:0000313" key="9">
    <source>
        <dbReference type="EMBL" id="STX09050.1"/>
    </source>
</evidence>
<comment type="subcellular location">
    <subcellularLocation>
        <location evidence="1 7">Cytoplasm</location>
    </subcellularLocation>
</comment>
<evidence type="ECO:0000256" key="6">
    <source>
        <dbReference type="ARBA" id="ARBA00023125"/>
    </source>
</evidence>
<feature type="coiled-coil region" evidence="7">
    <location>
        <begin position="779"/>
        <end position="816"/>
    </location>
</feature>
<dbReference type="PIRSF" id="PIRSF005719">
    <property type="entry name" value="SMC"/>
    <property type="match status" value="1"/>
</dbReference>
<dbReference type="InterPro" id="IPR027417">
    <property type="entry name" value="P-loop_NTPase"/>
</dbReference>
<gene>
    <name evidence="7 9" type="primary">smc</name>
    <name evidence="10" type="ORF">DFR61_10924</name>
    <name evidence="9" type="ORF">NCTC10597_00720</name>
</gene>
<dbReference type="InterPro" id="IPR011890">
    <property type="entry name" value="SMC_prok"/>
</dbReference>
<name>A0A8B4Q8W7_9BACL</name>
<evidence type="ECO:0000256" key="5">
    <source>
        <dbReference type="ARBA" id="ARBA00023054"/>
    </source>
</evidence>
<feature type="coiled-coil region" evidence="7">
    <location>
        <begin position="898"/>
        <end position="925"/>
    </location>
</feature>
<organism evidence="9 11">
    <name type="scientific">Kurthia zopfii</name>
    <dbReference type="NCBI Taxonomy" id="1650"/>
    <lineage>
        <taxon>Bacteria</taxon>
        <taxon>Bacillati</taxon>
        <taxon>Bacillota</taxon>
        <taxon>Bacilli</taxon>
        <taxon>Bacillales</taxon>
        <taxon>Caryophanaceae</taxon>
        <taxon>Kurthia</taxon>
    </lineage>
</organism>
<dbReference type="OrthoDB" id="9808768at2"/>
<reference evidence="9 11" key="1">
    <citation type="submission" date="2018-06" db="EMBL/GenBank/DDBJ databases">
        <authorList>
            <consortium name="Pathogen Informatics"/>
            <person name="Doyle S."/>
        </authorList>
    </citation>
    <scope>NUCLEOTIDE SEQUENCE [LARGE SCALE GENOMIC DNA]</scope>
    <source>
        <strain evidence="9 11">NCTC10597</strain>
    </source>
</reference>
<dbReference type="GO" id="GO:0003677">
    <property type="term" value="F:DNA binding"/>
    <property type="evidence" value="ECO:0007669"/>
    <property type="project" value="UniProtKB-UniRule"/>
</dbReference>
<comment type="subunit">
    <text evidence="7">Homodimer.</text>
</comment>
<evidence type="ECO:0000256" key="2">
    <source>
        <dbReference type="ARBA" id="ARBA00022490"/>
    </source>
</evidence>
<reference evidence="10 12" key="2">
    <citation type="submission" date="2019-03" db="EMBL/GenBank/DDBJ databases">
        <title>Genomic Encyclopedia of Type Strains, Phase IV (KMG-IV): sequencing the most valuable type-strain genomes for metagenomic binning, comparative biology and taxonomic classification.</title>
        <authorList>
            <person name="Goeker M."/>
        </authorList>
    </citation>
    <scope>NUCLEOTIDE SEQUENCE [LARGE SCALE GENOMIC DNA]</scope>
    <source>
        <strain evidence="10 12">DSM 20580</strain>
    </source>
</reference>
<dbReference type="GO" id="GO:0006260">
    <property type="term" value="P:DNA replication"/>
    <property type="evidence" value="ECO:0007669"/>
    <property type="project" value="UniProtKB-UniRule"/>
</dbReference>
<dbReference type="AlphaFoldDB" id="A0A8B4Q8W7"/>
<feature type="coiled-coil region" evidence="7">
    <location>
        <begin position="681"/>
        <end position="708"/>
    </location>
</feature>
<dbReference type="GO" id="GO:0007059">
    <property type="term" value="P:chromosome segregation"/>
    <property type="evidence" value="ECO:0007669"/>
    <property type="project" value="UniProtKB-UniRule"/>
</dbReference>
<dbReference type="Proteomes" id="UP000294641">
    <property type="component" value="Unassembled WGS sequence"/>
</dbReference>
<dbReference type="GO" id="GO:0030261">
    <property type="term" value="P:chromosome condensation"/>
    <property type="evidence" value="ECO:0007669"/>
    <property type="project" value="InterPro"/>
</dbReference>
<protein>
    <recommendedName>
        <fullName evidence="7">Chromosome partition protein Smc</fullName>
    </recommendedName>
</protein>
<dbReference type="CDD" id="cd03278">
    <property type="entry name" value="ABC_SMC_barmotin"/>
    <property type="match status" value="2"/>
</dbReference>
<dbReference type="SMART" id="SM00968">
    <property type="entry name" value="SMC_hinge"/>
    <property type="match status" value="1"/>
</dbReference>
<evidence type="ECO:0000256" key="3">
    <source>
        <dbReference type="ARBA" id="ARBA00022741"/>
    </source>
</evidence>
<evidence type="ECO:0000313" key="12">
    <source>
        <dbReference type="Proteomes" id="UP000294641"/>
    </source>
</evidence>
<evidence type="ECO:0000256" key="4">
    <source>
        <dbReference type="ARBA" id="ARBA00022840"/>
    </source>
</evidence>
<dbReference type="GO" id="GO:0005737">
    <property type="term" value="C:cytoplasm"/>
    <property type="evidence" value="ECO:0007669"/>
    <property type="project" value="UniProtKB-SubCell"/>
</dbReference>
<keyword evidence="12" id="KW-1185">Reference proteome</keyword>
<keyword evidence="5 7" id="KW-0175">Coiled coil</keyword>
<dbReference type="InterPro" id="IPR003395">
    <property type="entry name" value="RecF/RecN/SMC_N"/>
</dbReference>
<dbReference type="Pfam" id="PF02463">
    <property type="entry name" value="SMC_N"/>
    <property type="match status" value="2"/>
</dbReference>
<comment type="caution">
    <text evidence="9">The sequence shown here is derived from an EMBL/GenBank/DDBJ whole genome shotgun (WGS) entry which is preliminary data.</text>
</comment>
<dbReference type="InterPro" id="IPR036277">
    <property type="entry name" value="SMC_hinge_sf"/>
</dbReference>
<feature type="coiled-coil region" evidence="7">
    <location>
        <begin position="308"/>
        <end position="380"/>
    </location>
</feature>
<dbReference type="GO" id="GO:0016887">
    <property type="term" value="F:ATP hydrolysis activity"/>
    <property type="evidence" value="ECO:0007669"/>
    <property type="project" value="InterPro"/>
</dbReference>
<dbReference type="GO" id="GO:0005524">
    <property type="term" value="F:ATP binding"/>
    <property type="evidence" value="ECO:0007669"/>
    <property type="project" value="UniProtKB-UniRule"/>
</dbReference>
<dbReference type="InterPro" id="IPR024704">
    <property type="entry name" value="SMC"/>
</dbReference>
<proteinExistence type="inferred from homology"/>
<keyword evidence="4 7" id="KW-0067">ATP-binding</keyword>
<dbReference type="Pfam" id="PF06470">
    <property type="entry name" value="SMC_hinge"/>
    <property type="match status" value="1"/>
</dbReference>
<comment type="similarity">
    <text evidence="7">Belongs to the SMC family.</text>
</comment>
<keyword evidence="6 7" id="KW-0238">DNA-binding</keyword>
<dbReference type="Gene3D" id="3.30.70.1620">
    <property type="match status" value="1"/>
</dbReference>
<dbReference type="InterPro" id="IPR010935">
    <property type="entry name" value="SMC_hinge"/>
</dbReference>
<evidence type="ECO:0000256" key="1">
    <source>
        <dbReference type="ARBA" id="ARBA00004496"/>
    </source>
</evidence>
<dbReference type="Gene3D" id="1.20.1060.20">
    <property type="match status" value="1"/>
</dbReference>
<keyword evidence="2 7" id="KW-0963">Cytoplasm</keyword>
<feature type="coiled-coil region" evidence="7">
    <location>
        <begin position="234"/>
        <end position="282"/>
    </location>
</feature>
<evidence type="ECO:0000259" key="8">
    <source>
        <dbReference type="SMART" id="SM00968"/>
    </source>
</evidence>
<dbReference type="SUPFAM" id="SSF52540">
    <property type="entry name" value="P-loop containing nucleoside triphosphate hydrolases"/>
    <property type="match status" value="1"/>
</dbReference>
<dbReference type="RefSeq" id="WP_109349213.1">
    <property type="nucleotide sequence ID" value="NZ_BJUE01000006.1"/>
</dbReference>
<dbReference type="EMBL" id="UGNP01000001">
    <property type="protein sequence ID" value="STX09050.1"/>
    <property type="molecule type" value="Genomic_DNA"/>
</dbReference>
<dbReference type="GO" id="GO:0007062">
    <property type="term" value="P:sister chromatid cohesion"/>
    <property type="evidence" value="ECO:0007669"/>
    <property type="project" value="InterPro"/>
</dbReference>
<evidence type="ECO:0000256" key="7">
    <source>
        <dbReference type="HAMAP-Rule" id="MF_01894"/>
    </source>
</evidence>
<dbReference type="GO" id="GO:0005694">
    <property type="term" value="C:chromosome"/>
    <property type="evidence" value="ECO:0007669"/>
    <property type="project" value="InterPro"/>
</dbReference>
<dbReference type="Proteomes" id="UP000254330">
    <property type="component" value="Unassembled WGS sequence"/>
</dbReference>
<dbReference type="PANTHER" id="PTHR43977">
    <property type="entry name" value="STRUCTURAL MAINTENANCE OF CHROMOSOMES PROTEIN 3"/>
    <property type="match status" value="1"/>
</dbReference>
<dbReference type="HAMAP" id="MF_01894">
    <property type="entry name" value="Smc_prok"/>
    <property type="match status" value="1"/>
</dbReference>
<feature type="domain" description="SMC hinge" evidence="8">
    <location>
        <begin position="520"/>
        <end position="639"/>
    </location>
</feature>
<feature type="binding site" evidence="7">
    <location>
        <begin position="32"/>
        <end position="39"/>
    </location>
    <ligand>
        <name>ATP</name>
        <dbReference type="ChEBI" id="CHEBI:30616"/>
    </ligand>
</feature>
<dbReference type="EMBL" id="SNZG01000009">
    <property type="protein sequence ID" value="TDR40150.1"/>
    <property type="molecule type" value="Genomic_DNA"/>
</dbReference>
<dbReference type="Gene3D" id="3.40.50.300">
    <property type="entry name" value="P-loop containing nucleotide triphosphate hydrolases"/>
    <property type="match status" value="2"/>
</dbReference>
<evidence type="ECO:0000313" key="11">
    <source>
        <dbReference type="Proteomes" id="UP000254330"/>
    </source>
</evidence>
<dbReference type="SUPFAM" id="SSF75553">
    <property type="entry name" value="Smc hinge domain"/>
    <property type="match status" value="1"/>
</dbReference>
<dbReference type="FunFam" id="3.40.50.300:FF:000984">
    <property type="entry name" value="Chromosome partition protein Smc"/>
    <property type="match status" value="1"/>
</dbReference>
<sequence>MYLKRLEVIGFKSFAERVGIDFVSGVTAVVGPNGSGKSNVTDAIRWVLGEQSAKSLRGAKMEDVIFAGSESRKPLNFAEVSLVLDNEDERLPIPYNEVSVTRRVYRSGESEYLLNKQACRLKDITDLFLDSGLGKEAFSIISQGRVDEILNSKPDDRRAIFEEAAGVLKYKKRRKKAEHKLFETDDNLHRVLDILHELDERIEPLQIQASAAKDYLEMKSTLREFDIGVLIHDIESIDEQLQELLQNKQGLDKNEQQQLHEIQRAEVNLSNVKDTLMQLNVSIDLDQQRAVQVGEDYVRLQGDQKLFAEKQKNASEQLAKLKASLQQAIEHKESWQKTLLEKELKHTDAKNKLTVLRQEVKQLENSLNRSTDELNADIEDKKSTYIDLLSQKAAMNNELTSIELQINQQLQSDERMTTKSTVLQSDLDVAKEQLATIEPLLNAVKKELAEQLQDYEATQKNLKHEKAQYEEKRKLLYEGYRELEQLRSRRDTLAELEADFAGFYQGVKAVLKARENNQLSGVHGAVAELIQVDGEYSKAIETALGAATQHIVMDTDQEAKSAIRFLKQKQAGRATFLPMNIMKSRKISRHTIQSAVDHPAFVNTADEIVTFDEKFRTIAEHLLGHIIIAKDLDGATQIAKFVNYRYRVVTVDGDVVNAGGSMTGGGANKQQSTVFNRKAELETLEDKLKMINEAVQKAEKIVAEWESKSISSAGLLEVQRDHGEQLRKKELELEEQYRTFKSNISMTQQSLSIYGSEQQDATSRHSELVLKQEGLKATLIQLNEQITNVDLEVTKLNELKLQSESARDELMNELANKRESSAQAAGKFESIQISTEETRGHFEKAAQEVAHLRREIDFVTNGELPNDMTVEDFQAKIATQLVEKQNLETLIKNNVEKRATLQGQLDTETEQLKELQRVHRNLVEAQTATKVKIGKFEVQRENSVEQLMQNYELTFEAAQLEPALEVDLETARRKVGLLSQSIKELGDVNVSAIEEYETVAERHEFLSTQRTDLLEAKDTLHEAIREMDVEMTHRFGTTFKQIRAHFQEVFKELFGGGKADLVLLDPDNLLESGIEIVAQPPGKKLQNLALLSGGERAFTAIALLFAILKTRPVPFCILDEVEAALDEANVARYSQYLKKFSEETQFIVITHKKVTMEGADVLYGITMQEQGVSKLVSVKLEQETMS</sequence>
<comment type="domain">
    <text evidence="7">Contains large globular domains required for ATP hydrolysis at each terminus and a third globular domain forming a flexible hinge near the middle of the molecule. These domains are separated by coiled-coil structures.</text>
</comment>
<evidence type="ECO:0000313" key="10">
    <source>
        <dbReference type="EMBL" id="TDR40150.1"/>
    </source>
</evidence>
<comment type="function">
    <text evidence="7">Required for chromosome condensation and partitioning.</text>
</comment>